<dbReference type="EMBL" id="JAVRHL010000002">
    <property type="protein sequence ID" value="MDT0682345.1"/>
    <property type="molecule type" value="Genomic_DNA"/>
</dbReference>
<dbReference type="Proteomes" id="UP001265259">
    <property type="component" value="Unassembled WGS sequence"/>
</dbReference>
<organism evidence="2 3">
    <name type="scientific">Tropicimonas omnivorans</name>
    <dbReference type="NCBI Taxonomy" id="3075590"/>
    <lineage>
        <taxon>Bacteria</taxon>
        <taxon>Pseudomonadati</taxon>
        <taxon>Pseudomonadota</taxon>
        <taxon>Alphaproteobacteria</taxon>
        <taxon>Rhodobacterales</taxon>
        <taxon>Roseobacteraceae</taxon>
        <taxon>Tropicimonas</taxon>
    </lineage>
</organism>
<reference evidence="2 3" key="1">
    <citation type="submission" date="2023-09" db="EMBL/GenBank/DDBJ databases">
        <authorList>
            <person name="Rey-Velasco X."/>
        </authorList>
    </citation>
    <scope>NUCLEOTIDE SEQUENCE [LARGE SCALE GENOMIC DNA]</scope>
    <source>
        <strain evidence="2 3">F158</strain>
    </source>
</reference>
<feature type="chain" id="PRO_5046629184" description="DUF4148 domain-containing protein" evidence="1">
    <location>
        <begin position="21"/>
        <end position="111"/>
    </location>
</feature>
<keyword evidence="1" id="KW-0732">Signal</keyword>
<evidence type="ECO:0000313" key="3">
    <source>
        <dbReference type="Proteomes" id="UP001265259"/>
    </source>
</evidence>
<protein>
    <recommendedName>
        <fullName evidence="4">DUF4148 domain-containing protein</fullName>
    </recommendedName>
</protein>
<comment type="caution">
    <text evidence="2">The sequence shown here is derived from an EMBL/GenBank/DDBJ whole genome shotgun (WGS) entry which is preliminary data.</text>
</comment>
<accession>A0ABU3DF65</accession>
<gene>
    <name evidence="2" type="ORF">RM543_06595</name>
</gene>
<evidence type="ECO:0000256" key="1">
    <source>
        <dbReference type="SAM" id="SignalP"/>
    </source>
</evidence>
<dbReference type="RefSeq" id="WP_311690103.1">
    <property type="nucleotide sequence ID" value="NZ_JAVRHL010000002.1"/>
</dbReference>
<name>A0ABU3DF65_9RHOB</name>
<keyword evidence="3" id="KW-1185">Reference proteome</keyword>
<feature type="signal peptide" evidence="1">
    <location>
        <begin position="1"/>
        <end position="20"/>
    </location>
</feature>
<evidence type="ECO:0008006" key="4">
    <source>
        <dbReference type="Google" id="ProtNLM"/>
    </source>
</evidence>
<evidence type="ECO:0000313" key="2">
    <source>
        <dbReference type="EMBL" id="MDT0682345.1"/>
    </source>
</evidence>
<proteinExistence type="predicted"/>
<sequence>MTRISIIAAAVLAVATPALADNDQLAASVGVEPGAYSLAELTILKQALDDNDQQTAKYILEGNISNDRTYSFRDAQAHGSAAKTQLASQLGVSSADHSLNELVILKNARDD</sequence>